<gene>
    <name evidence="7" type="primary">Contig19353.g20518</name>
    <name evidence="7" type="ORF">STYLEM_11653</name>
</gene>
<dbReference type="InParanoid" id="A0A078AJR3"/>
<evidence type="ECO:0000256" key="1">
    <source>
        <dbReference type="ARBA" id="ARBA00004496"/>
    </source>
</evidence>
<keyword evidence="2" id="KW-0963">Cytoplasm</keyword>
<dbReference type="PANTHER" id="PTHR45870">
    <property type="entry name" value="TUBULIN MONOGLYCYLASE TTLL3"/>
    <property type="match status" value="1"/>
</dbReference>
<keyword evidence="3 7" id="KW-0436">Ligase</keyword>
<dbReference type="EMBL" id="CCKQ01011077">
    <property type="protein sequence ID" value="CDW82620.1"/>
    <property type="molecule type" value="Genomic_DNA"/>
</dbReference>
<dbReference type="GO" id="GO:0005737">
    <property type="term" value="C:cytoplasm"/>
    <property type="evidence" value="ECO:0007669"/>
    <property type="project" value="UniProtKB-SubCell"/>
</dbReference>
<dbReference type="Gene3D" id="3.30.470.20">
    <property type="entry name" value="ATP-grasp fold, B domain"/>
    <property type="match status" value="1"/>
</dbReference>
<dbReference type="GO" id="GO:0070736">
    <property type="term" value="F:protein-glycine ligase activity, initiating"/>
    <property type="evidence" value="ECO:0007669"/>
    <property type="project" value="TreeGrafter"/>
</dbReference>
<dbReference type="GO" id="GO:0015630">
    <property type="term" value="C:microtubule cytoskeleton"/>
    <property type="evidence" value="ECO:0007669"/>
    <property type="project" value="TreeGrafter"/>
</dbReference>
<sequence>MESLQENQYNSEQVIQEDIQHVLTDQINQQNIKNNLETQPENKNRRNTNYPLPKTKVIGARQQIQARSGSIKQNPAAKQTDNKSKINSQQSGMHEIKQTLPMKRTLTTKPGTSKNYSNHLKKLEEKKYQDNSLKELERRRFQEAKTRLRNYVIYHSLAENSGQDEVLEEERRLERVRLLSYFKHRYFTFVNIMKDSVRARRVSKGVQEGRPLGFGQDQEEEKGHMKVFSLKPQNQQVKGSQNLSPEEALEAVDQAIQKYNREHHLPVDSKLFVIIGHYDDVRQELLRKGWVEHERPGEGEKFNSIAFNFLYATKSKDCFRINNLALNQHINHFEGTKALTTKVGLTHNMKNLIWKHTIDIDASFPQSYDLSDLKGDEVKDWKEDFKYCQVISFLKQAINFNAQMISKNLDKIIVALSICDKRLQVNDEEIFKVKDWNPEFEPISDDIHLAMSDLKSQANFRTSPWFRKLQKMYKHLTEENAKQQIKLTLDKLEILHGRQYHLIGNKNAWIVKPGGKSQTSNESIWVVMKYIENPLIILNKKFDIRQWVVVTSWEPLRIWYFDECYLRFTSDNYDPNKLHDKFMHLTNNCVASQSANFNNSAIEGNMWDSTQFRQYLNEEYKHIDEDVYYNKLQPQIRQGVIASILAARDMVIHRENTHEMFGYDFMVDTSFNVWLIEVNSSPSMEHSTQVTERLVTSILTQVPHLVVDCQNGQILDDEANQKCGKFELIYAE</sequence>
<keyword evidence="8" id="KW-1185">Reference proteome</keyword>
<dbReference type="InterPro" id="IPR051437">
    <property type="entry name" value="TTLL_monoglycylase"/>
</dbReference>
<evidence type="ECO:0000313" key="7">
    <source>
        <dbReference type="EMBL" id="CDW82620.1"/>
    </source>
</evidence>
<proteinExistence type="predicted"/>
<dbReference type="Pfam" id="PF03133">
    <property type="entry name" value="TTL"/>
    <property type="match status" value="1"/>
</dbReference>
<keyword evidence="5" id="KW-0067">ATP-binding</keyword>
<feature type="region of interest" description="Disordered" evidence="6">
    <location>
        <begin position="62"/>
        <end position="92"/>
    </location>
</feature>
<dbReference type="SUPFAM" id="SSF56059">
    <property type="entry name" value="Glutathione synthetase ATP-binding domain-like"/>
    <property type="match status" value="1"/>
</dbReference>
<evidence type="ECO:0000256" key="6">
    <source>
        <dbReference type="SAM" id="MobiDB-lite"/>
    </source>
</evidence>
<dbReference type="GO" id="GO:0005524">
    <property type="term" value="F:ATP binding"/>
    <property type="evidence" value="ECO:0007669"/>
    <property type="project" value="UniProtKB-KW"/>
</dbReference>
<dbReference type="PANTHER" id="PTHR45870:SF2">
    <property type="entry name" value="TUBULIN MONOGLYCYLASE TTLL3"/>
    <property type="match status" value="1"/>
</dbReference>
<evidence type="ECO:0000256" key="2">
    <source>
        <dbReference type="ARBA" id="ARBA00022490"/>
    </source>
</evidence>
<dbReference type="AlphaFoldDB" id="A0A078AJR3"/>
<dbReference type="OrthoDB" id="286485at2759"/>
<dbReference type="PROSITE" id="PS51221">
    <property type="entry name" value="TTL"/>
    <property type="match status" value="1"/>
</dbReference>
<keyword evidence="4" id="KW-0547">Nucleotide-binding</keyword>
<evidence type="ECO:0000256" key="5">
    <source>
        <dbReference type="ARBA" id="ARBA00022840"/>
    </source>
</evidence>
<dbReference type="Proteomes" id="UP000039865">
    <property type="component" value="Unassembled WGS sequence"/>
</dbReference>
<accession>A0A078AJR3</accession>
<protein>
    <submittedName>
        <fullName evidence="7">Tubulin-tyrosine ligase family protein</fullName>
    </submittedName>
</protein>
<comment type="subcellular location">
    <subcellularLocation>
        <location evidence="1">Cytoplasm</location>
    </subcellularLocation>
</comment>
<feature type="region of interest" description="Disordered" evidence="6">
    <location>
        <begin position="33"/>
        <end position="52"/>
    </location>
</feature>
<dbReference type="InterPro" id="IPR004344">
    <property type="entry name" value="TTL/TTLL_fam"/>
</dbReference>
<evidence type="ECO:0000313" key="8">
    <source>
        <dbReference type="Proteomes" id="UP000039865"/>
    </source>
</evidence>
<reference evidence="7 8" key="1">
    <citation type="submission" date="2014-06" db="EMBL/GenBank/DDBJ databases">
        <authorList>
            <person name="Swart Estienne"/>
        </authorList>
    </citation>
    <scope>NUCLEOTIDE SEQUENCE [LARGE SCALE GENOMIC DNA]</scope>
    <source>
        <strain evidence="7 8">130c</strain>
    </source>
</reference>
<name>A0A078AJR3_STYLE</name>
<evidence type="ECO:0000256" key="4">
    <source>
        <dbReference type="ARBA" id="ARBA00022741"/>
    </source>
</evidence>
<organism evidence="7 8">
    <name type="scientific">Stylonychia lemnae</name>
    <name type="common">Ciliate</name>
    <dbReference type="NCBI Taxonomy" id="5949"/>
    <lineage>
        <taxon>Eukaryota</taxon>
        <taxon>Sar</taxon>
        <taxon>Alveolata</taxon>
        <taxon>Ciliophora</taxon>
        <taxon>Intramacronucleata</taxon>
        <taxon>Spirotrichea</taxon>
        <taxon>Stichotrichia</taxon>
        <taxon>Sporadotrichida</taxon>
        <taxon>Oxytrichidae</taxon>
        <taxon>Stylonychinae</taxon>
        <taxon>Stylonychia</taxon>
    </lineage>
</organism>
<evidence type="ECO:0000256" key="3">
    <source>
        <dbReference type="ARBA" id="ARBA00022598"/>
    </source>
</evidence>